<feature type="region of interest" description="Disordered" evidence="1">
    <location>
        <begin position="271"/>
        <end position="294"/>
    </location>
</feature>
<comment type="caution">
    <text evidence="2">The sequence shown here is derived from an EMBL/GenBank/DDBJ whole genome shotgun (WGS) entry which is preliminary data.</text>
</comment>
<organism evidence="2 3">
    <name type="scientific">Prymnesium parvum</name>
    <name type="common">Toxic golden alga</name>
    <dbReference type="NCBI Taxonomy" id="97485"/>
    <lineage>
        <taxon>Eukaryota</taxon>
        <taxon>Haptista</taxon>
        <taxon>Haptophyta</taxon>
        <taxon>Prymnesiophyceae</taxon>
        <taxon>Prymnesiales</taxon>
        <taxon>Prymnesiaceae</taxon>
        <taxon>Prymnesium</taxon>
    </lineage>
</organism>
<name>A0AB34JRF1_PRYPA</name>
<feature type="region of interest" description="Disordered" evidence="1">
    <location>
        <begin position="345"/>
        <end position="374"/>
    </location>
</feature>
<evidence type="ECO:0000313" key="3">
    <source>
        <dbReference type="Proteomes" id="UP001515480"/>
    </source>
</evidence>
<sequence length="374" mass="39843">MQRHPLQRQRMALTGMKWRFLSDTVTQPSLRPSEPPLSNEARRRVAYLERALASSNELEAQFESFLLEASRGAAELPDGISLDWASTSALLHLGDVHGAVAPEFVPSSDQIPSDPREPSKSAPRGGRRALGGAAGDAPADGAAHADEDAEVARVQQPADEGGGGEGEEPRASPSPVIIWRHAAPVKIATNLPPDLLPPTPPPGQPLASPATPPRRSPSGENALPVKRAAAVKVAAPSAASNELKERRAAVAKRMQYGAWYLPTDQWATRAQDATADGGRAPPKAGRGASSFNVTSAGASADAELRDEEQNLADTIPKLYSSRMYKDYLKSMRHTRMPHYLTHVEDSPKHANLSSRRGNIPLLDTSTTEGGADAS</sequence>
<dbReference type="AlphaFoldDB" id="A0AB34JRF1"/>
<proteinExistence type="predicted"/>
<dbReference type="EMBL" id="JBGBPQ010000006">
    <property type="protein sequence ID" value="KAL1523337.1"/>
    <property type="molecule type" value="Genomic_DNA"/>
</dbReference>
<keyword evidence="3" id="KW-1185">Reference proteome</keyword>
<feature type="compositionally biased region" description="Low complexity" evidence="1">
    <location>
        <begin position="275"/>
        <end position="288"/>
    </location>
</feature>
<feature type="compositionally biased region" description="Pro residues" evidence="1">
    <location>
        <begin position="194"/>
        <end position="215"/>
    </location>
</feature>
<gene>
    <name evidence="2" type="ORF">AB1Y20_018282</name>
</gene>
<evidence type="ECO:0000313" key="2">
    <source>
        <dbReference type="EMBL" id="KAL1523337.1"/>
    </source>
</evidence>
<protein>
    <submittedName>
        <fullName evidence="2">Uncharacterized protein</fullName>
    </submittedName>
</protein>
<accession>A0AB34JRF1</accession>
<reference evidence="2 3" key="1">
    <citation type="journal article" date="2024" name="Science">
        <title>Giant polyketide synthase enzymes in the biosynthesis of giant marine polyether toxins.</title>
        <authorList>
            <person name="Fallon T.R."/>
            <person name="Shende V.V."/>
            <person name="Wierzbicki I.H."/>
            <person name="Pendleton A.L."/>
            <person name="Watervoot N.F."/>
            <person name="Auber R.P."/>
            <person name="Gonzalez D.J."/>
            <person name="Wisecaver J.H."/>
            <person name="Moore B.S."/>
        </authorList>
    </citation>
    <scope>NUCLEOTIDE SEQUENCE [LARGE SCALE GENOMIC DNA]</scope>
    <source>
        <strain evidence="2 3">12B1</strain>
    </source>
</reference>
<feature type="compositionally biased region" description="Low complexity" evidence="1">
    <location>
        <begin position="216"/>
        <end position="227"/>
    </location>
</feature>
<feature type="region of interest" description="Disordered" evidence="1">
    <location>
        <begin position="103"/>
        <end position="227"/>
    </location>
</feature>
<dbReference type="Proteomes" id="UP001515480">
    <property type="component" value="Unassembled WGS sequence"/>
</dbReference>
<evidence type="ECO:0000256" key="1">
    <source>
        <dbReference type="SAM" id="MobiDB-lite"/>
    </source>
</evidence>